<dbReference type="KEGG" id="das:Daes_3058"/>
<dbReference type="GO" id="GO:0000160">
    <property type="term" value="P:phosphorelay signal transduction system"/>
    <property type="evidence" value="ECO:0007669"/>
    <property type="project" value="InterPro"/>
</dbReference>
<sequence length="119" mass="12468">MTSSGDGMKRFTVVVEPELAAIMPRYFELQRAELAVIGQAVAQGDADVPRMFGHRLKGTGASYGFPRLTELGAAIERAALGGDLEGAARLADEVGRFLDNVRVTYGGQGAGETPGGETP</sequence>
<dbReference type="STRING" id="643562.Daes_3058"/>
<feature type="modified residue" description="Phosphohistidine" evidence="1">
    <location>
        <position position="54"/>
    </location>
</feature>
<feature type="domain" description="HPt" evidence="2">
    <location>
        <begin position="15"/>
        <end position="111"/>
    </location>
</feature>
<proteinExistence type="predicted"/>
<dbReference type="HOGENOM" id="CLU_159152_1_0_7"/>
<dbReference type="InterPro" id="IPR008207">
    <property type="entry name" value="Sig_transdc_His_kin_Hpt_dom"/>
</dbReference>
<dbReference type="eggNOG" id="COG2198">
    <property type="taxonomic scope" value="Bacteria"/>
</dbReference>
<reference evidence="4" key="1">
    <citation type="submission" date="2010-12" db="EMBL/GenBank/DDBJ databases">
        <title>Complete sequence of Desulfovibrio aespoeensis Aspo-2.</title>
        <authorList>
            <consortium name="US DOE Joint Genome Institute"/>
            <person name="Lucas S."/>
            <person name="Copeland A."/>
            <person name="Lapidus A."/>
            <person name="Cheng J.-F."/>
            <person name="Goodwin L."/>
            <person name="Pitluck S."/>
            <person name="Chertkov O."/>
            <person name="Misra M."/>
            <person name="Detter J.C."/>
            <person name="Han C."/>
            <person name="Tapia R."/>
            <person name="Land M."/>
            <person name="Hauser L."/>
            <person name="Kyrpides N."/>
            <person name="Ivanova N."/>
            <person name="Ovchinnikova G."/>
            <person name="Pedersen K."/>
            <person name="Jagevall S."/>
            <person name="Hazen T."/>
            <person name="Woyke T."/>
        </authorList>
    </citation>
    <scope>NUCLEOTIDE SEQUENCE [LARGE SCALE GENOMIC DNA]</scope>
    <source>
        <strain evidence="4">ATCC 700646 / DSM 10631 / Aspo-2</strain>
    </source>
</reference>
<dbReference type="EMBL" id="CP002431">
    <property type="protein sequence ID" value="ADU64051.1"/>
    <property type="molecule type" value="Genomic_DNA"/>
</dbReference>
<dbReference type="SUPFAM" id="SSF47226">
    <property type="entry name" value="Histidine-containing phosphotransfer domain, HPT domain"/>
    <property type="match status" value="1"/>
</dbReference>
<dbReference type="PROSITE" id="PS50894">
    <property type="entry name" value="HPT"/>
    <property type="match status" value="1"/>
</dbReference>
<keyword evidence="4" id="KW-1185">Reference proteome</keyword>
<dbReference type="Proteomes" id="UP000002191">
    <property type="component" value="Chromosome"/>
</dbReference>
<reference evidence="3 4" key="2">
    <citation type="journal article" date="2014" name="Genome Announc.">
        <title>Complete Genome Sequence of the Subsurface, Mesophilic Sulfate-Reducing Bacterium Desulfovibrio aespoeensis Aspo-2.</title>
        <authorList>
            <person name="Pedersen K."/>
            <person name="Bengtsson A."/>
            <person name="Edlund J."/>
            <person name="Rabe L."/>
            <person name="Hazen T."/>
            <person name="Chakraborty R."/>
            <person name="Goodwin L."/>
            <person name="Shapiro N."/>
        </authorList>
    </citation>
    <scope>NUCLEOTIDE SEQUENCE [LARGE SCALE GENOMIC DNA]</scope>
    <source>
        <strain evidence="4">ATCC 700646 / DSM 10631 / Aspo-2</strain>
    </source>
</reference>
<dbReference type="InterPro" id="IPR036641">
    <property type="entry name" value="HPT_dom_sf"/>
</dbReference>
<dbReference type="Pfam" id="PF01627">
    <property type="entry name" value="Hpt"/>
    <property type="match status" value="1"/>
</dbReference>
<keyword evidence="1" id="KW-0597">Phosphoprotein</keyword>
<dbReference type="Gene3D" id="1.20.120.160">
    <property type="entry name" value="HPT domain"/>
    <property type="match status" value="1"/>
</dbReference>
<evidence type="ECO:0000313" key="4">
    <source>
        <dbReference type="Proteomes" id="UP000002191"/>
    </source>
</evidence>
<evidence type="ECO:0000313" key="3">
    <source>
        <dbReference type="EMBL" id="ADU64051.1"/>
    </source>
</evidence>
<gene>
    <name evidence="3" type="ordered locus">Daes_3058</name>
</gene>
<dbReference type="AlphaFoldDB" id="E6VZW9"/>
<dbReference type="GO" id="GO:0004672">
    <property type="term" value="F:protein kinase activity"/>
    <property type="evidence" value="ECO:0007669"/>
    <property type="project" value="UniProtKB-ARBA"/>
</dbReference>
<name>E6VZW9_PSEA9</name>
<organism evidence="3 4">
    <name type="scientific">Pseudodesulfovibrio aespoeensis (strain ATCC 700646 / DSM 10631 / Aspo-2)</name>
    <name type="common">Desulfovibrio aespoeensis</name>
    <dbReference type="NCBI Taxonomy" id="643562"/>
    <lineage>
        <taxon>Bacteria</taxon>
        <taxon>Pseudomonadati</taxon>
        <taxon>Thermodesulfobacteriota</taxon>
        <taxon>Desulfovibrionia</taxon>
        <taxon>Desulfovibrionales</taxon>
        <taxon>Desulfovibrionaceae</taxon>
    </lineage>
</organism>
<evidence type="ECO:0000256" key="1">
    <source>
        <dbReference type="PROSITE-ProRule" id="PRU00110"/>
    </source>
</evidence>
<evidence type="ECO:0000259" key="2">
    <source>
        <dbReference type="PROSITE" id="PS50894"/>
    </source>
</evidence>
<accession>E6VZW9</accession>
<protein>
    <submittedName>
        <fullName evidence="3">Hpt domain protein</fullName>
    </submittedName>
</protein>